<accession>A0A6C0B8C6</accession>
<sequence>MKMHYECCDATFVGIHFWFKSMFEELGWMVLAKERGMTDKIMTYKHSVSHLKQAIERRLKNTRDHDRKEDLKIMYENVCVLCEHIEKDFS</sequence>
<proteinExistence type="predicted"/>
<organism evidence="1">
    <name type="scientific">viral metagenome</name>
    <dbReference type="NCBI Taxonomy" id="1070528"/>
    <lineage>
        <taxon>unclassified sequences</taxon>
        <taxon>metagenomes</taxon>
        <taxon>organismal metagenomes</taxon>
    </lineage>
</organism>
<protein>
    <submittedName>
        <fullName evidence="1">Uncharacterized protein</fullName>
    </submittedName>
</protein>
<dbReference type="AlphaFoldDB" id="A0A6C0B8C6"/>
<name>A0A6C0B8C6_9ZZZZ</name>
<reference evidence="1" key="1">
    <citation type="journal article" date="2020" name="Nature">
        <title>Giant virus diversity and host interactions through global metagenomics.</title>
        <authorList>
            <person name="Schulz F."/>
            <person name="Roux S."/>
            <person name="Paez-Espino D."/>
            <person name="Jungbluth S."/>
            <person name="Walsh D.A."/>
            <person name="Denef V.J."/>
            <person name="McMahon K.D."/>
            <person name="Konstantinidis K.T."/>
            <person name="Eloe-Fadrosh E.A."/>
            <person name="Kyrpides N.C."/>
            <person name="Woyke T."/>
        </authorList>
    </citation>
    <scope>NUCLEOTIDE SEQUENCE</scope>
    <source>
        <strain evidence="1">GVMAG-M-3300010158-13</strain>
    </source>
</reference>
<dbReference type="EMBL" id="MN739088">
    <property type="protein sequence ID" value="QHS87758.1"/>
    <property type="molecule type" value="Genomic_DNA"/>
</dbReference>
<evidence type="ECO:0000313" key="1">
    <source>
        <dbReference type="EMBL" id="QHS87758.1"/>
    </source>
</evidence>